<reference evidence="9 10" key="1">
    <citation type="submission" date="2019-03" db="EMBL/GenBank/DDBJ databases">
        <title>Single cell metagenomics reveals metabolic interactions within the superorganism composed of flagellate Streblomastix strix and complex community of Bacteroidetes bacteria on its surface.</title>
        <authorList>
            <person name="Treitli S.C."/>
            <person name="Kolisko M."/>
            <person name="Husnik F."/>
            <person name="Keeling P."/>
            <person name="Hampl V."/>
        </authorList>
    </citation>
    <scope>NUCLEOTIDE SEQUENCE [LARGE SCALE GENOMIC DNA]</scope>
    <source>
        <strain evidence="9">ST1C</strain>
    </source>
</reference>
<evidence type="ECO:0000313" key="10">
    <source>
        <dbReference type="Proteomes" id="UP000324800"/>
    </source>
</evidence>
<evidence type="ECO:0000256" key="1">
    <source>
        <dbReference type="ARBA" id="ARBA00004123"/>
    </source>
</evidence>
<dbReference type="GO" id="GO:0048026">
    <property type="term" value="P:positive regulation of mRNA splicing, via spliceosome"/>
    <property type="evidence" value="ECO:0007669"/>
    <property type="project" value="TreeGrafter"/>
</dbReference>
<name>A0A5J4VWF7_9EUKA</name>
<dbReference type="Proteomes" id="UP000324800">
    <property type="component" value="Unassembled WGS sequence"/>
</dbReference>
<accession>A0A5J4VWF7</accession>
<evidence type="ECO:0000313" key="9">
    <source>
        <dbReference type="EMBL" id="KAA6386800.1"/>
    </source>
</evidence>
<dbReference type="FunFam" id="3.30.70.330:FF:000895">
    <property type="entry name" value="Hsh49p"/>
    <property type="match status" value="1"/>
</dbReference>
<comment type="subcellular location">
    <subcellularLocation>
        <location evidence="1">Nucleus</location>
    </subcellularLocation>
</comment>
<evidence type="ECO:0000256" key="7">
    <source>
        <dbReference type="SAM" id="MobiDB-lite"/>
    </source>
</evidence>
<dbReference type="PROSITE" id="PS50102">
    <property type="entry name" value="RRM"/>
    <property type="match status" value="2"/>
</dbReference>
<dbReference type="InterPro" id="IPR034159">
    <property type="entry name" value="SF3B4_RRM2"/>
</dbReference>
<dbReference type="InterPro" id="IPR034158">
    <property type="entry name" value="SF3B4_RRM1"/>
</dbReference>
<sequence length="343" mass="38402">MSGPTRERNQDATVCVRDLDARVTDRLLFELFTQVGPVVNVFMPKDKLSGTHKGNAFIEFKSEDDAEYALRVMNMVKLYDRPIKVDKTTDSRKQKDVGANLFVSNLDPSVDEGTLYSTFSSFGTLINDPKVMRDTETRVSKGYGFISYDCFEASDLAQSSMNGQYLNNKQITVSYAFKKDSKNERHGDTAERLLAAQNSRKPGQPGEFYNFNQSIPAAPINITTPTVQPLIQGSLLPQPNIPNIPNMMQGGLLQQPPPPIPYGGTFPGQPLFFNSFYQPQPIYNQQPNFNAQQQGFNIQPQGFNQQPQSFGQPVFNQLQSFSQSPGFNQPQEFNQPPGFGQQK</sequence>
<dbReference type="FunFam" id="3.30.70.330:FF:000505">
    <property type="entry name" value="Splicing factor 3B subunit 4"/>
    <property type="match status" value="1"/>
</dbReference>
<dbReference type="Gene3D" id="3.30.70.330">
    <property type="match status" value="2"/>
</dbReference>
<gene>
    <name evidence="9" type="ORF">EZS28_017673</name>
</gene>
<dbReference type="OrthoDB" id="10259687at2759"/>
<dbReference type="SMART" id="SM00360">
    <property type="entry name" value="RRM"/>
    <property type="match status" value="2"/>
</dbReference>
<dbReference type="GO" id="GO:0005730">
    <property type="term" value="C:nucleolus"/>
    <property type="evidence" value="ECO:0007669"/>
    <property type="project" value="TreeGrafter"/>
</dbReference>
<dbReference type="GO" id="GO:0005686">
    <property type="term" value="C:U2 snRNP"/>
    <property type="evidence" value="ECO:0007669"/>
    <property type="project" value="TreeGrafter"/>
</dbReference>
<evidence type="ECO:0000256" key="6">
    <source>
        <dbReference type="PROSITE-ProRule" id="PRU00176"/>
    </source>
</evidence>
<feature type="domain" description="RRM" evidence="8">
    <location>
        <begin position="99"/>
        <end position="178"/>
    </location>
</feature>
<dbReference type="SUPFAM" id="SSF54928">
    <property type="entry name" value="RNA-binding domain, RBD"/>
    <property type="match status" value="1"/>
</dbReference>
<dbReference type="PANTHER" id="PTHR48030:SF3">
    <property type="entry name" value="SPLICING FACTOR 3B SUBUNIT 4"/>
    <property type="match status" value="1"/>
</dbReference>
<feature type="compositionally biased region" description="Polar residues" evidence="7">
    <location>
        <begin position="320"/>
        <end position="334"/>
    </location>
</feature>
<comment type="similarity">
    <text evidence="2">Belongs to the SF3B4 family.</text>
</comment>
<dbReference type="AlphaFoldDB" id="A0A5J4VWF7"/>
<feature type="region of interest" description="Disordered" evidence="7">
    <location>
        <begin position="320"/>
        <end position="343"/>
    </location>
</feature>
<dbReference type="EMBL" id="SNRW01004646">
    <property type="protein sequence ID" value="KAA6386800.1"/>
    <property type="molecule type" value="Genomic_DNA"/>
</dbReference>
<feature type="domain" description="RRM" evidence="8">
    <location>
        <begin position="12"/>
        <end position="90"/>
    </location>
</feature>
<organism evidence="9 10">
    <name type="scientific">Streblomastix strix</name>
    <dbReference type="NCBI Taxonomy" id="222440"/>
    <lineage>
        <taxon>Eukaryota</taxon>
        <taxon>Metamonada</taxon>
        <taxon>Preaxostyla</taxon>
        <taxon>Oxymonadida</taxon>
        <taxon>Streblomastigidae</taxon>
        <taxon>Streblomastix</taxon>
    </lineage>
</organism>
<proteinExistence type="inferred from homology"/>
<dbReference type="Pfam" id="PF00076">
    <property type="entry name" value="RRM_1"/>
    <property type="match status" value="2"/>
</dbReference>
<dbReference type="InterPro" id="IPR035979">
    <property type="entry name" value="RBD_domain_sf"/>
</dbReference>
<dbReference type="GO" id="GO:0003723">
    <property type="term" value="F:RNA binding"/>
    <property type="evidence" value="ECO:0007669"/>
    <property type="project" value="UniProtKB-UniRule"/>
</dbReference>
<comment type="caution">
    <text evidence="9">The sequence shown here is derived from an EMBL/GenBank/DDBJ whole genome shotgun (WGS) entry which is preliminary data.</text>
</comment>
<dbReference type="PANTHER" id="PTHR48030">
    <property type="entry name" value="SPLICING FACTOR 3B SUBUNIT 4"/>
    <property type="match status" value="1"/>
</dbReference>
<evidence type="ECO:0000256" key="3">
    <source>
        <dbReference type="ARBA" id="ARBA00022737"/>
    </source>
</evidence>
<protein>
    <submittedName>
        <fullName evidence="9">Putative Splicing factor 3B subunit 4</fullName>
    </submittedName>
</protein>
<dbReference type="GO" id="GO:0071011">
    <property type="term" value="C:precatalytic spliceosome"/>
    <property type="evidence" value="ECO:0007669"/>
    <property type="project" value="TreeGrafter"/>
</dbReference>
<evidence type="ECO:0000259" key="8">
    <source>
        <dbReference type="PROSITE" id="PS50102"/>
    </source>
</evidence>
<dbReference type="InterPro" id="IPR012677">
    <property type="entry name" value="Nucleotide-bd_a/b_plait_sf"/>
</dbReference>
<dbReference type="CDD" id="cd12335">
    <property type="entry name" value="RRM2_SF3B4"/>
    <property type="match status" value="1"/>
</dbReference>
<evidence type="ECO:0000256" key="5">
    <source>
        <dbReference type="ARBA" id="ARBA00023242"/>
    </source>
</evidence>
<evidence type="ECO:0000256" key="4">
    <source>
        <dbReference type="ARBA" id="ARBA00022884"/>
    </source>
</evidence>
<keyword evidence="4 6" id="KW-0694">RNA-binding</keyword>
<dbReference type="CDD" id="cd12334">
    <property type="entry name" value="RRM1_SF3B4"/>
    <property type="match status" value="1"/>
</dbReference>
<keyword evidence="5" id="KW-0539">Nucleus</keyword>
<evidence type="ECO:0000256" key="2">
    <source>
        <dbReference type="ARBA" id="ARBA00008363"/>
    </source>
</evidence>
<dbReference type="InterPro" id="IPR052084">
    <property type="entry name" value="SF3B4_spliceosome_assoc"/>
</dbReference>
<keyword evidence="3" id="KW-0677">Repeat</keyword>
<dbReference type="InterPro" id="IPR000504">
    <property type="entry name" value="RRM_dom"/>
</dbReference>
<dbReference type="GO" id="GO:0000398">
    <property type="term" value="P:mRNA splicing, via spliceosome"/>
    <property type="evidence" value="ECO:0007669"/>
    <property type="project" value="UniProtKB-ARBA"/>
</dbReference>